<comment type="caution">
    <text evidence="1">The sequence shown here is derived from an EMBL/GenBank/DDBJ whole genome shotgun (WGS) entry which is preliminary data.</text>
</comment>
<proteinExistence type="predicted"/>
<gene>
    <name evidence="1" type="ORF">V5S96_00340</name>
</gene>
<accession>A0ABU8NV13</accession>
<sequence length="82" mass="8830">MNELLLTDSFAHRLRASTVPTPGPPPRLGSPSLTASALHAAAAAWDHTLTQAARGRTDVLRDLARLCSRARAVDEETARCLR</sequence>
<dbReference type="RefSeq" id="WP_337889534.1">
    <property type="nucleotide sequence ID" value="NZ_JBAHVI010000002.1"/>
</dbReference>
<dbReference type="Proteomes" id="UP001359781">
    <property type="component" value="Unassembled WGS sequence"/>
</dbReference>
<evidence type="ECO:0000313" key="2">
    <source>
        <dbReference type="Proteomes" id="UP001359781"/>
    </source>
</evidence>
<protein>
    <submittedName>
        <fullName evidence="1">Uncharacterized protein</fullName>
    </submittedName>
</protein>
<reference evidence="1 2" key="1">
    <citation type="submission" date="2024-02" db="EMBL/GenBank/DDBJ databases">
        <title>Whole genome sequencing and characterization of Corynebacterium isolated from the ocular surface of dry eye disease sufferers.</title>
        <authorList>
            <person name="Naqvi M."/>
        </authorList>
    </citation>
    <scope>NUCLEOTIDE SEQUENCE [LARGE SCALE GENOMIC DNA]</scope>
    <source>
        <strain evidence="1 2">PCRF</strain>
    </source>
</reference>
<name>A0ABU8NV13_9CORY</name>
<evidence type="ECO:0000313" key="1">
    <source>
        <dbReference type="EMBL" id="MEJ4098820.1"/>
    </source>
</evidence>
<keyword evidence="2" id="KW-1185">Reference proteome</keyword>
<dbReference type="EMBL" id="JBAHVJ010000001">
    <property type="protein sequence ID" value="MEJ4098820.1"/>
    <property type="molecule type" value="Genomic_DNA"/>
</dbReference>
<organism evidence="1 2">
    <name type="scientific">Corynebacterium mastitidis</name>
    <dbReference type="NCBI Taxonomy" id="161890"/>
    <lineage>
        <taxon>Bacteria</taxon>
        <taxon>Bacillati</taxon>
        <taxon>Actinomycetota</taxon>
        <taxon>Actinomycetes</taxon>
        <taxon>Mycobacteriales</taxon>
        <taxon>Corynebacteriaceae</taxon>
        <taxon>Corynebacterium</taxon>
    </lineage>
</organism>